<organism evidence="2 3">
    <name type="scientific">Pseudopedobacter saltans</name>
    <dbReference type="NCBI Taxonomy" id="151895"/>
    <lineage>
        <taxon>Bacteria</taxon>
        <taxon>Pseudomonadati</taxon>
        <taxon>Bacteroidota</taxon>
        <taxon>Sphingobacteriia</taxon>
        <taxon>Sphingobacteriales</taxon>
        <taxon>Sphingobacteriaceae</taxon>
        <taxon>Pseudopedobacter</taxon>
    </lineage>
</organism>
<proteinExistence type="predicted"/>
<evidence type="ECO:0000256" key="1">
    <source>
        <dbReference type="SAM" id="SignalP"/>
    </source>
</evidence>
<dbReference type="PROSITE" id="PS51257">
    <property type="entry name" value="PROKAR_LIPOPROTEIN"/>
    <property type="match status" value="1"/>
</dbReference>
<name>A0A2W5EN92_9SPHI</name>
<gene>
    <name evidence="2" type="ORF">DI598_15805</name>
</gene>
<evidence type="ECO:0008006" key="4">
    <source>
        <dbReference type="Google" id="ProtNLM"/>
    </source>
</evidence>
<feature type="signal peptide" evidence="1">
    <location>
        <begin position="1"/>
        <end position="25"/>
    </location>
</feature>
<dbReference type="Proteomes" id="UP000249645">
    <property type="component" value="Unassembled WGS sequence"/>
</dbReference>
<protein>
    <recommendedName>
        <fullName evidence="4">Lipoprotein</fullName>
    </recommendedName>
</protein>
<reference evidence="2 3" key="1">
    <citation type="submission" date="2017-11" db="EMBL/GenBank/DDBJ databases">
        <title>Infants hospitalized years apart are colonized by the same room-sourced microbial strains.</title>
        <authorList>
            <person name="Brooks B."/>
            <person name="Olm M.R."/>
            <person name="Firek B.A."/>
            <person name="Baker R."/>
            <person name="Thomas B.C."/>
            <person name="Morowitz M.J."/>
            <person name="Banfield J.F."/>
        </authorList>
    </citation>
    <scope>NUCLEOTIDE SEQUENCE [LARGE SCALE GENOMIC DNA]</scope>
    <source>
        <strain evidence="2">S2_009_000_R2_76</strain>
    </source>
</reference>
<evidence type="ECO:0000313" key="3">
    <source>
        <dbReference type="Proteomes" id="UP000249645"/>
    </source>
</evidence>
<comment type="caution">
    <text evidence="2">The sequence shown here is derived from an EMBL/GenBank/DDBJ whole genome shotgun (WGS) entry which is preliminary data.</text>
</comment>
<dbReference type="AlphaFoldDB" id="A0A2W5EN92"/>
<dbReference type="EMBL" id="QFOI01000373">
    <property type="protein sequence ID" value="PZP43424.1"/>
    <property type="molecule type" value="Genomic_DNA"/>
</dbReference>
<feature type="chain" id="PRO_5016152328" description="Lipoprotein" evidence="1">
    <location>
        <begin position="26"/>
        <end position="97"/>
    </location>
</feature>
<evidence type="ECO:0000313" key="2">
    <source>
        <dbReference type="EMBL" id="PZP43424.1"/>
    </source>
</evidence>
<sequence>MKTRTKHVCALLTIVLIVVVASCQQTDFTNPESVVKEFRTLTLLGKNEDCYDRFLSSKSKGLVTKDEFVKTREGDSSLKKTIVLSSKITVLPTDVTK</sequence>
<keyword evidence="1" id="KW-0732">Signal</keyword>
<accession>A0A2W5EN92</accession>